<dbReference type="AlphaFoldDB" id="A0A9W6ZWY6"/>
<gene>
    <name evidence="2" type="ORF">TrST_g1021</name>
</gene>
<feature type="transmembrane region" description="Helical" evidence="1">
    <location>
        <begin position="96"/>
        <end position="114"/>
    </location>
</feature>
<evidence type="ECO:0000256" key="1">
    <source>
        <dbReference type="SAM" id="Phobius"/>
    </source>
</evidence>
<feature type="transmembrane region" description="Helical" evidence="1">
    <location>
        <begin position="134"/>
        <end position="151"/>
    </location>
</feature>
<keyword evidence="1" id="KW-0472">Membrane</keyword>
<keyword evidence="3" id="KW-1185">Reference proteome</keyword>
<dbReference type="Proteomes" id="UP001165085">
    <property type="component" value="Unassembled WGS sequence"/>
</dbReference>
<evidence type="ECO:0000313" key="3">
    <source>
        <dbReference type="Proteomes" id="UP001165085"/>
    </source>
</evidence>
<keyword evidence="1" id="KW-0812">Transmembrane</keyword>
<sequence length="361" mass="40150">MPSTNATWGSSTDDYCALGKKGMAEEAWHCPWPKTPPFCDSTWQERIGEGTVTSAKIFYLVVFSAFFIIHVRYFTWANLRLKLRKKGFFERTANEWMNIYCLSGVTLRLVQAIFDFAAVYGVLPLMYLNFVTEVYVGLLASSIFTIVWGWYKVLLPSQNRAAKAAKADLLHNIFRITCIASTMIGGVLGTMLLPEKYAGTGVYLGNVHAVLRTVIFILLVILTTYTWTLGKSIQTELDRGAAGAKVAPTPAEGDKKEPKKKKTDAEKIIVMIYKIVAVVVVMCLYLVYDIVTAINVVRHIVPPFCEGKNAFIRLISLMQILLCLCITYVFPVKKPDVKGRTGMMGTTKVTTTGSTEVEASS</sequence>
<accession>A0A9W6ZWY6</accession>
<feature type="transmembrane region" description="Helical" evidence="1">
    <location>
        <begin position="311"/>
        <end position="330"/>
    </location>
</feature>
<dbReference type="EMBL" id="BRXY01000053">
    <property type="protein sequence ID" value="GMH58470.1"/>
    <property type="molecule type" value="Genomic_DNA"/>
</dbReference>
<reference evidence="3" key="1">
    <citation type="journal article" date="2023" name="Commun. Biol.">
        <title>Genome analysis of Parmales, the sister group of diatoms, reveals the evolutionary specialization of diatoms from phago-mixotrophs to photoautotrophs.</title>
        <authorList>
            <person name="Ban H."/>
            <person name="Sato S."/>
            <person name="Yoshikawa S."/>
            <person name="Yamada K."/>
            <person name="Nakamura Y."/>
            <person name="Ichinomiya M."/>
            <person name="Sato N."/>
            <person name="Blanc-Mathieu R."/>
            <person name="Endo H."/>
            <person name="Kuwata A."/>
            <person name="Ogata H."/>
        </authorList>
    </citation>
    <scope>NUCLEOTIDE SEQUENCE [LARGE SCALE GENOMIC DNA]</scope>
    <source>
        <strain evidence="3">NIES 3701</strain>
    </source>
</reference>
<protein>
    <submittedName>
        <fullName evidence="2">Uncharacterized protein</fullName>
    </submittedName>
</protein>
<keyword evidence="1" id="KW-1133">Transmembrane helix</keyword>
<evidence type="ECO:0000313" key="2">
    <source>
        <dbReference type="EMBL" id="GMH58470.1"/>
    </source>
</evidence>
<feature type="transmembrane region" description="Helical" evidence="1">
    <location>
        <begin position="209"/>
        <end position="229"/>
    </location>
</feature>
<feature type="transmembrane region" description="Helical" evidence="1">
    <location>
        <begin position="172"/>
        <end position="193"/>
    </location>
</feature>
<comment type="caution">
    <text evidence="2">The sequence shown here is derived from an EMBL/GenBank/DDBJ whole genome shotgun (WGS) entry which is preliminary data.</text>
</comment>
<proteinExistence type="predicted"/>
<name>A0A9W6ZWY6_9STRA</name>
<feature type="transmembrane region" description="Helical" evidence="1">
    <location>
        <begin position="268"/>
        <end position="291"/>
    </location>
</feature>
<dbReference type="OrthoDB" id="202329at2759"/>
<feature type="transmembrane region" description="Helical" evidence="1">
    <location>
        <begin position="57"/>
        <end position="75"/>
    </location>
</feature>
<organism evidence="2 3">
    <name type="scientific">Triparma strigata</name>
    <dbReference type="NCBI Taxonomy" id="1606541"/>
    <lineage>
        <taxon>Eukaryota</taxon>
        <taxon>Sar</taxon>
        <taxon>Stramenopiles</taxon>
        <taxon>Ochrophyta</taxon>
        <taxon>Bolidophyceae</taxon>
        <taxon>Parmales</taxon>
        <taxon>Triparmaceae</taxon>
        <taxon>Triparma</taxon>
    </lineage>
</organism>